<evidence type="ECO:0000313" key="2">
    <source>
        <dbReference type="Proteomes" id="UP000829447"/>
    </source>
</evidence>
<sequence>MKVYCSADGDNLRFNWTSDLNTLPQLENGNSTLTLNKDHGNVTCRVENHVSYNNNTIELHPCPESTTSASATVTSLRLPTLGFGTNSTVSQTNSSNTTSPTSHNYSSVVLKLTLIILSSVCVLLIMISILAFYIYKKRQGQKNKEAPSQDGRELVYAQVTHLPTDRTETRPRISQAQDDDVEYAMVVTRTNKRKQKKKEDEVQYGELVFNTPAKNKPKVQDDCVYSQVQHSR</sequence>
<reference evidence="1 2" key="1">
    <citation type="journal article" date="2022" name="bioRxiv">
        <title>An ancient truncated duplication of the anti-Mullerian hormone receptor type 2 gene is a potential conserved master sex determinant in the Pangasiidae catfish family.</title>
        <authorList>
            <person name="Wen M."/>
            <person name="Pan Q."/>
            <person name="Jouanno E."/>
            <person name="Montfort J."/>
            <person name="Zahm M."/>
            <person name="Cabau C."/>
            <person name="Klopp C."/>
            <person name="Iampietro C."/>
            <person name="Roques C."/>
            <person name="Bouchez O."/>
            <person name="Castinel A."/>
            <person name="Donnadieu C."/>
            <person name="Parrinello H."/>
            <person name="Poncet C."/>
            <person name="Belmonte E."/>
            <person name="Gautier V."/>
            <person name="Avarre J.-C."/>
            <person name="Dugue R."/>
            <person name="Gustiano R."/>
            <person name="Ha T.T.T."/>
            <person name="Campet M."/>
            <person name="Sriphairoj K."/>
            <person name="Ribolli J."/>
            <person name="de Almeida F.L."/>
            <person name="Desvignes T."/>
            <person name="Postlethwait J.H."/>
            <person name="Bucao C.F."/>
            <person name="Robinson-Rechavi M."/>
            <person name="Bobe J."/>
            <person name="Herpin A."/>
            <person name="Guiguen Y."/>
        </authorList>
    </citation>
    <scope>NUCLEOTIDE SEQUENCE [LARGE SCALE GENOMIC DNA]</scope>
    <source>
        <strain evidence="1">YG-Dec2019</strain>
    </source>
</reference>
<keyword evidence="2" id="KW-1185">Reference proteome</keyword>
<comment type="caution">
    <text evidence="1">The sequence shown here is derived from an EMBL/GenBank/DDBJ whole genome shotgun (WGS) entry which is preliminary data.</text>
</comment>
<accession>A0ACC5X252</accession>
<gene>
    <name evidence="1" type="ORF">PGIGA_G00050010</name>
</gene>
<name>A0ACC5X252_PANGG</name>
<proteinExistence type="predicted"/>
<dbReference type="EMBL" id="CM040466">
    <property type="protein sequence ID" value="MCI4385389.1"/>
    <property type="molecule type" value="Genomic_DNA"/>
</dbReference>
<evidence type="ECO:0000313" key="1">
    <source>
        <dbReference type="EMBL" id="MCI4385389.1"/>
    </source>
</evidence>
<protein>
    <submittedName>
        <fullName evidence="1">Uncharacterized protein</fullName>
    </submittedName>
</protein>
<organism evidence="1 2">
    <name type="scientific">Pangasianodon gigas</name>
    <name type="common">Mekong giant catfish</name>
    <name type="synonym">Pangasius gigas</name>
    <dbReference type="NCBI Taxonomy" id="30993"/>
    <lineage>
        <taxon>Eukaryota</taxon>
        <taxon>Metazoa</taxon>
        <taxon>Chordata</taxon>
        <taxon>Craniata</taxon>
        <taxon>Vertebrata</taxon>
        <taxon>Euteleostomi</taxon>
        <taxon>Actinopterygii</taxon>
        <taxon>Neopterygii</taxon>
        <taxon>Teleostei</taxon>
        <taxon>Ostariophysi</taxon>
        <taxon>Siluriformes</taxon>
        <taxon>Pangasiidae</taxon>
        <taxon>Pangasianodon</taxon>
    </lineage>
</organism>
<dbReference type="Proteomes" id="UP000829447">
    <property type="component" value="Linkage Group LG13"/>
</dbReference>